<organism evidence="1 2">
    <name type="scientific">Dothidotthia symphoricarpi CBS 119687</name>
    <dbReference type="NCBI Taxonomy" id="1392245"/>
    <lineage>
        <taxon>Eukaryota</taxon>
        <taxon>Fungi</taxon>
        <taxon>Dikarya</taxon>
        <taxon>Ascomycota</taxon>
        <taxon>Pezizomycotina</taxon>
        <taxon>Dothideomycetes</taxon>
        <taxon>Pleosporomycetidae</taxon>
        <taxon>Pleosporales</taxon>
        <taxon>Dothidotthiaceae</taxon>
        <taxon>Dothidotthia</taxon>
    </lineage>
</organism>
<keyword evidence="2" id="KW-1185">Reference proteome</keyword>
<name>A0A6A6A8Y0_9PLEO</name>
<reference evidence="1" key="1">
    <citation type="journal article" date="2020" name="Stud. Mycol.">
        <title>101 Dothideomycetes genomes: a test case for predicting lifestyles and emergence of pathogens.</title>
        <authorList>
            <person name="Haridas S."/>
            <person name="Albert R."/>
            <person name="Binder M."/>
            <person name="Bloem J."/>
            <person name="Labutti K."/>
            <person name="Salamov A."/>
            <person name="Andreopoulos B."/>
            <person name="Baker S."/>
            <person name="Barry K."/>
            <person name="Bills G."/>
            <person name="Bluhm B."/>
            <person name="Cannon C."/>
            <person name="Castanera R."/>
            <person name="Culley D."/>
            <person name="Daum C."/>
            <person name="Ezra D."/>
            <person name="Gonzalez J."/>
            <person name="Henrissat B."/>
            <person name="Kuo A."/>
            <person name="Liang C."/>
            <person name="Lipzen A."/>
            <person name="Lutzoni F."/>
            <person name="Magnuson J."/>
            <person name="Mondo S."/>
            <person name="Nolan M."/>
            <person name="Ohm R."/>
            <person name="Pangilinan J."/>
            <person name="Park H.-J."/>
            <person name="Ramirez L."/>
            <person name="Alfaro M."/>
            <person name="Sun H."/>
            <person name="Tritt A."/>
            <person name="Yoshinaga Y."/>
            <person name="Zwiers L.-H."/>
            <person name="Turgeon B."/>
            <person name="Goodwin S."/>
            <person name="Spatafora J."/>
            <person name="Crous P."/>
            <person name="Grigoriev I."/>
        </authorList>
    </citation>
    <scope>NUCLEOTIDE SEQUENCE</scope>
    <source>
        <strain evidence="1">CBS 119687</strain>
    </source>
</reference>
<dbReference type="Proteomes" id="UP000799771">
    <property type="component" value="Unassembled WGS sequence"/>
</dbReference>
<evidence type="ECO:0000313" key="2">
    <source>
        <dbReference type="Proteomes" id="UP000799771"/>
    </source>
</evidence>
<sequence>MTGQATNKWCGQKINVNYNGDHHGHDDIDLSLAAWNKLGMVEKTRIQGTWSKVA</sequence>
<dbReference type="SUPFAM" id="SSF50685">
    <property type="entry name" value="Barwin-like endoglucanases"/>
    <property type="match status" value="1"/>
</dbReference>
<accession>A0A6A6A8Y0</accession>
<proteinExistence type="predicted"/>
<protein>
    <submittedName>
        <fullName evidence="1">Uncharacterized protein</fullName>
    </submittedName>
</protein>
<dbReference type="OrthoDB" id="406505at2759"/>
<dbReference type="InterPro" id="IPR036908">
    <property type="entry name" value="RlpA-like_sf"/>
</dbReference>
<gene>
    <name evidence="1" type="ORF">P153DRAFT_368452</name>
</gene>
<dbReference type="GeneID" id="54408950"/>
<dbReference type="RefSeq" id="XP_033521500.1">
    <property type="nucleotide sequence ID" value="XM_033668518.1"/>
</dbReference>
<dbReference type="AlphaFoldDB" id="A0A6A6A8Y0"/>
<evidence type="ECO:0000313" key="1">
    <source>
        <dbReference type="EMBL" id="KAF2127111.1"/>
    </source>
</evidence>
<dbReference type="EMBL" id="ML977511">
    <property type="protein sequence ID" value="KAF2127111.1"/>
    <property type="molecule type" value="Genomic_DNA"/>
</dbReference>